<accession>A0A178MIU6</accession>
<keyword evidence="3" id="KW-1185">Reference proteome</keyword>
<evidence type="ECO:0000313" key="3">
    <source>
        <dbReference type="Proteomes" id="UP000078428"/>
    </source>
</evidence>
<dbReference type="OrthoDB" id="6371790at2"/>
<reference evidence="2 3" key="1">
    <citation type="submission" date="2016-04" db="EMBL/GenBank/DDBJ databases">
        <title>Draft genome sequence of freshwater magnetotactic bacteria Magnetospirillum marisnigri SP-1 and Magnetospirillum moscoviense BB-1.</title>
        <authorList>
            <person name="Koziaeva V."/>
            <person name="Dziuba M.V."/>
            <person name="Ivanov T.M."/>
            <person name="Kuznetsov B."/>
            <person name="Grouzdev D.S."/>
        </authorList>
    </citation>
    <scope>NUCLEOTIDE SEQUENCE [LARGE SCALE GENOMIC DNA]</scope>
    <source>
        <strain evidence="2 3">SP-1</strain>
    </source>
</reference>
<evidence type="ECO:0000313" key="2">
    <source>
        <dbReference type="EMBL" id="OAN47985.1"/>
    </source>
</evidence>
<dbReference type="STRING" id="1285242.A6A04_04285"/>
<name>A0A178MIU6_9PROT</name>
<dbReference type="PANTHER" id="PTHR35936:SF25">
    <property type="entry name" value="ABC TRANSPORTER SUBSTRATE-BINDING PROTEIN"/>
    <property type="match status" value="1"/>
</dbReference>
<dbReference type="SUPFAM" id="SSF53850">
    <property type="entry name" value="Periplasmic binding protein-like II"/>
    <property type="match status" value="1"/>
</dbReference>
<dbReference type="PANTHER" id="PTHR35936">
    <property type="entry name" value="MEMBRANE-BOUND LYTIC MUREIN TRANSGLYCOSYLASE F"/>
    <property type="match status" value="1"/>
</dbReference>
<sequence>MELNMCRLACLIGFSLALITAPAVAREVNVAIGLSLSPYVIPEETRGMEYDIVKEALALEGHTLRPHYMPQGRVAKELGGGQLEAALTQRMEVGLPAHYSDVYITYQNFAITLASRNLAVDKEEDLAGKSIIAFQRAALYLGPRFKAVVEANPLYREESRQVVQPIMLYLDRIDVVIADRNIFNWFAHQPEVAAKVDTRQPLRFHPLFPPTDYRMAFRDEGLRDAFNRGLAKLRASGAYDRIVRAYTPVMAAEAR</sequence>
<dbReference type="Proteomes" id="UP000078428">
    <property type="component" value="Unassembled WGS sequence"/>
</dbReference>
<dbReference type="AlphaFoldDB" id="A0A178MIU6"/>
<protein>
    <submittedName>
        <fullName evidence="2">Uncharacterized protein</fullName>
    </submittedName>
</protein>
<organism evidence="2 3">
    <name type="scientific">Paramagnetospirillum marisnigri</name>
    <dbReference type="NCBI Taxonomy" id="1285242"/>
    <lineage>
        <taxon>Bacteria</taxon>
        <taxon>Pseudomonadati</taxon>
        <taxon>Pseudomonadota</taxon>
        <taxon>Alphaproteobacteria</taxon>
        <taxon>Rhodospirillales</taxon>
        <taxon>Magnetospirillaceae</taxon>
        <taxon>Paramagnetospirillum</taxon>
    </lineage>
</organism>
<feature type="signal peptide" evidence="1">
    <location>
        <begin position="1"/>
        <end position="25"/>
    </location>
</feature>
<keyword evidence="1" id="KW-0732">Signal</keyword>
<evidence type="ECO:0000256" key="1">
    <source>
        <dbReference type="SAM" id="SignalP"/>
    </source>
</evidence>
<dbReference type="EMBL" id="LWQT01000077">
    <property type="protein sequence ID" value="OAN47985.1"/>
    <property type="molecule type" value="Genomic_DNA"/>
</dbReference>
<comment type="caution">
    <text evidence="2">The sequence shown here is derived from an EMBL/GenBank/DDBJ whole genome shotgun (WGS) entry which is preliminary data.</text>
</comment>
<dbReference type="Gene3D" id="3.40.190.10">
    <property type="entry name" value="Periplasmic binding protein-like II"/>
    <property type="match status" value="2"/>
</dbReference>
<gene>
    <name evidence="2" type="ORF">A6A04_04285</name>
</gene>
<feature type="chain" id="PRO_5008091972" evidence="1">
    <location>
        <begin position="26"/>
        <end position="255"/>
    </location>
</feature>
<proteinExistence type="predicted"/>